<dbReference type="InterPro" id="IPR003439">
    <property type="entry name" value="ABC_transporter-like_ATP-bd"/>
</dbReference>
<evidence type="ECO:0000259" key="6">
    <source>
        <dbReference type="PROSITE" id="PS50893"/>
    </source>
</evidence>
<dbReference type="GO" id="GO:0005524">
    <property type="term" value="F:ATP binding"/>
    <property type="evidence" value="ECO:0007669"/>
    <property type="project" value="UniProtKB-KW"/>
</dbReference>
<dbReference type="PANTHER" id="PTHR42711">
    <property type="entry name" value="ABC TRANSPORTER ATP-BINDING PROTEIN"/>
    <property type="match status" value="1"/>
</dbReference>
<dbReference type="SMART" id="SM00382">
    <property type="entry name" value="AAA"/>
    <property type="match status" value="1"/>
</dbReference>
<dbReference type="PANTHER" id="PTHR42711:SF5">
    <property type="entry name" value="ABC TRANSPORTER ATP-BINDING PROTEIN NATA"/>
    <property type="match status" value="1"/>
</dbReference>
<evidence type="ECO:0000313" key="7">
    <source>
        <dbReference type="EMBL" id="MEM5552644.1"/>
    </source>
</evidence>
<evidence type="ECO:0000256" key="4">
    <source>
        <dbReference type="ARBA" id="ARBA00022741"/>
    </source>
</evidence>
<comment type="caution">
    <text evidence="7">The sequence shown here is derived from an EMBL/GenBank/DDBJ whole genome shotgun (WGS) entry which is preliminary data.</text>
</comment>
<evidence type="ECO:0000256" key="5">
    <source>
        <dbReference type="ARBA" id="ARBA00022840"/>
    </source>
</evidence>
<dbReference type="InterPro" id="IPR050763">
    <property type="entry name" value="ABC_transporter_ATP-binding"/>
</dbReference>
<dbReference type="EMBL" id="JBBMQU010000044">
    <property type="protein sequence ID" value="MEM5552644.1"/>
    <property type="molecule type" value="Genomic_DNA"/>
</dbReference>
<dbReference type="InterPro" id="IPR003593">
    <property type="entry name" value="AAA+_ATPase"/>
</dbReference>
<comment type="similarity">
    <text evidence="1">Belongs to the ABC transporter superfamily.</text>
</comment>
<evidence type="ECO:0000256" key="1">
    <source>
        <dbReference type="ARBA" id="ARBA00005417"/>
    </source>
</evidence>
<gene>
    <name evidence="7" type="ORF">WNY63_18145</name>
</gene>
<keyword evidence="5 7" id="KW-0067">ATP-binding</keyword>
<protein>
    <submittedName>
        <fullName evidence="7">ABC transporter ATP-binding protein</fullName>
    </submittedName>
</protein>
<dbReference type="CDD" id="cd03230">
    <property type="entry name" value="ABC_DR_subfamily_A"/>
    <property type="match status" value="1"/>
</dbReference>
<dbReference type="RefSeq" id="WP_342884481.1">
    <property type="nucleotide sequence ID" value="NZ_JBBMQU010000044.1"/>
</dbReference>
<keyword evidence="8" id="KW-1185">Reference proteome</keyword>
<organism evidence="7 8">
    <name type="scientific">Pseudoalteromonas neustonica</name>
    <dbReference type="NCBI Taxonomy" id="1840331"/>
    <lineage>
        <taxon>Bacteria</taxon>
        <taxon>Pseudomonadati</taxon>
        <taxon>Pseudomonadota</taxon>
        <taxon>Gammaproteobacteria</taxon>
        <taxon>Alteromonadales</taxon>
        <taxon>Pseudoalteromonadaceae</taxon>
        <taxon>Pseudoalteromonas</taxon>
    </lineage>
</organism>
<feature type="domain" description="ABC transporter" evidence="6">
    <location>
        <begin position="9"/>
        <end position="241"/>
    </location>
</feature>
<evidence type="ECO:0000256" key="3">
    <source>
        <dbReference type="ARBA" id="ARBA00022458"/>
    </source>
</evidence>
<dbReference type="PROSITE" id="PS50893">
    <property type="entry name" value="ABC_TRANSPORTER_2"/>
    <property type="match status" value="1"/>
</dbReference>
<dbReference type="InterPro" id="IPR027417">
    <property type="entry name" value="P-loop_NTPase"/>
</dbReference>
<keyword evidence="2" id="KW-0813">Transport</keyword>
<dbReference type="Gene3D" id="3.40.50.300">
    <property type="entry name" value="P-loop containing nucleotide triphosphate hydrolases"/>
    <property type="match status" value="1"/>
</dbReference>
<name>A0ABU9U6I2_9GAMM</name>
<evidence type="ECO:0000313" key="8">
    <source>
        <dbReference type="Proteomes" id="UP001388366"/>
    </source>
</evidence>
<proteinExistence type="inferred from homology"/>
<keyword evidence="3" id="KW-0536">Nodulation</keyword>
<reference evidence="7 8" key="1">
    <citation type="submission" date="2024-03" db="EMBL/GenBank/DDBJ databases">
        <title>Community enrichment and isolation of bacterial strains for fucoidan degradation.</title>
        <authorList>
            <person name="Sichert A."/>
        </authorList>
    </citation>
    <scope>NUCLEOTIDE SEQUENCE [LARGE SCALE GENOMIC DNA]</scope>
    <source>
        <strain evidence="7 8">AS81</strain>
    </source>
</reference>
<sequence>MAHVKPVMLTLENVSFGYKQNAPLSIDNVSLSLIKGSCTAILGPNGAGKSTLISLMTGLLMAQKGAINYPFYKQYGLTQAIAQKVALVPQDFAFYHELSVYDNLAFFVSISEKNRHLHAEQIAAAIKLCNLEEVVNKTAGTLSGGYKRRLNIAIALSKQPDIIFLDEPTVGIDPLSRDAIITLLLDLKRQGKTLVYTSHLLHEVAQLCDDVVFLRGGKVVACEALNSEKLSLSFSTFKPLLNTQSTLFSQQLVTLEGNHYQLVINNSEQLGAAFSALGQLSDDIKALSFSDNHIEQLYRDLFAEPLC</sequence>
<evidence type="ECO:0000256" key="2">
    <source>
        <dbReference type="ARBA" id="ARBA00022448"/>
    </source>
</evidence>
<accession>A0ABU9U6I2</accession>
<dbReference type="SUPFAM" id="SSF52540">
    <property type="entry name" value="P-loop containing nucleoside triphosphate hydrolases"/>
    <property type="match status" value="1"/>
</dbReference>
<dbReference type="Pfam" id="PF00005">
    <property type="entry name" value="ABC_tran"/>
    <property type="match status" value="1"/>
</dbReference>
<dbReference type="Proteomes" id="UP001388366">
    <property type="component" value="Unassembled WGS sequence"/>
</dbReference>
<keyword evidence="4" id="KW-0547">Nucleotide-binding</keyword>